<name>A0ABV5C3A7_9BACL</name>
<dbReference type="RefSeq" id="WP_375521039.1">
    <property type="nucleotide sequence ID" value="NZ_JBHIRY010000015.1"/>
</dbReference>
<evidence type="ECO:0000313" key="2">
    <source>
        <dbReference type="Proteomes" id="UP001580430"/>
    </source>
</evidence>
<evidence type="ECO:0000313" key="1">
    <source>
        <dbReference type="EMBL" id="MFB5761921.1"/>
    </source>
</evidence>
<sequence>MRQIQSMKFKKQKLLGLLLISIGTLILIKTISGWLEVTPALFYIGGYGEVVGKFPVRDEVVNYQVTFDNPTKRTFIITSVQPILTDQSRDLLIGKIKPIKQVKRLKTDDVVEYSGEFHLNTMDLTEEEIQNMIPIVEGYKVVFNSNEEIILPVKIN</sequence>
<comment type="caution">
    <text evidence="1">The sequence shown here is derived from an EMBL/GenBank/DDBJ whole genome shotgun (WGS) entry which is preliminary data.</text>
</comment>
<keyword evidence="2" id="KW-1185">Reference proteome</keyword>
<dbReference type="Proteomes" id="UP001580430">
    <property type="component" value="Unassembled WGS sequence"/>
</dbReference>
<organism evidence="1 2">
    <name type="scientific">Paenibacillus medicaginis</name>
    <dbReference type="NCBI Taxonomy" id="1470560"/>
    <lineage>
        <taxon>Bacteria</taxon>
        <taxon>Bacillati</taxon>
        <taxon>Bacillota</taxon>
        <taxon>Bacilli</taxon>
        <taxon>Bacillales</taxon>
        <taxon>Paenibacillaceae</taxon>
        <taxon>Paenibacillus</taxon>
    </lineage>
</organism>
<gene>
    <name evidence="1" type="ORF">ACE5LO_16140</name>
</gene>
<dbReference type="EMBL" id="JBHIRY010000015">
    <property type="protein sequence ID" value="MFB5761921.1"/>
    <property type="molecule type" value="Genomic_DNA"/>
</dbReference>
<reference evidence="1 2" key="1">
    <citation type="submission" date="2024-09" db="EMBL/GenBank/DDBJ databases">
        <title>Paenibacillus zeirhizospherea sp. nov., isolated from surface of the maize (Zea mays) roots in a horticulture field, Hungary.</title>
        <authorList>
            <person name="Marton D."/>
            <person name="Farkas M."/>
            <person name="Bedics A."/>
            <person name="Toth E."/>
            <person name="Tancsics A."/>
            <person name="Boka K."/>
            <person name="Marati G."/>
            <person name="Kriszt B."/>
            <person name="Cserhati M."/>
        </authorList>
    </citation>
    <scope>NUCLEOTIDE SEQUENCE [LARGE SCALE GENOMIC DNA]</scope>
    <source>
        <strain evidence="1 2">JCM 18446</strain>
    </source>
</reference>
<accession>A0ABV5C3A7</accession>
<proteinExistence type="predicted"/>
<protein>
    <submittedName>
        <fullName evidence="1">Uncharacterized protein</fullName>
    </submittedName>
</protein>